<keyword evidence="1" id="KW-0732">Signal</keyword>
<dbReference type="RefSeq" id="WP_160763679.1">
    <property type="nucleotide sequence ID" value="NZ_WUPT01000001.1"/>
</dbReference>
<protein>
    <submittedName>
        <fullName evidence="2">DUF2059 domain-containing protein</fullName>
    </submittedName>
</protein>
<dbReference type="AlphaFoldDB" id="A0A7C9IFU6"/>
<feature type="signal peptide" evidence="1">
    <location>
        <begin position="1"/>
        <end position="22"/>
    </location>
</feature>
<proteinExistence type="predicted"/>
<reference evidence="2 3" key="2">
    <citation type="submission" date="2020-03" db="EMBL/GenBank/DDBJ databases">
        <title>Kangsaoukella pontilimi gen. nov., sp. nov., a new member of the family Rhodobacteraceae isolated from a tidal mudflat.</title>
        <authorList>
            <person name="Kim I.S."/>
        </authorList>
    </citation>
    <scope>NUCLEOTIDE SEQUENCE [LARGE SCALE GENOMIC DNA]</scope>
    <source>
        <strain evidence="2 3">GH1-50</strain>
    </source>
</reference>
<gene>
    <name evidence="2" type="ORF">GQ651_08185</name>
</gene>
<evidence type="ECO:0000313" key="2">
    <source>
        <dbReference type="EMBL" id="MXQ07824.1"/>
    </source>
</evidence>
<keyword evidence="3" id="KW-1185">Reference proteome</keyword>
<dbReference type="EMBL" id="WUPT01000001">
    <property type="protein sequence ID" value="MXQ07824.1"/>
    <property type="molecule type" value="Genomic_DNA"/>
</dbReference>
<name>A0A7C9IFU6_9RHOB</name>
<comment type="caution">
    <text evidence="2">The sequence shown here is derived from an EMBL/GenBank/DDBJ whole genome shotgun (WGS) entry which is preliminary data.</text>
</comment>
<accession>A0A7C9IFU6</accession>
<organism evidence="2 3">
    <name type="scientific">Kangsaoukella pontilimi</name>
    <dbReference type="NCBI Taxonomy" id="2691042"/>
    <lineage>
        <taxon>Bacteria</taxon>
        <taxon>Pseudomonadati</taxon>
        <taxon>Pseudomonadota</taxon>
        <taxon>Alphaproteobacteria</taxon>
        <taxon>Rhodobacterales</taxon>
        <taxon>Paracoccaceae</taxon>
        <taxon>Kangsaoukella</taxon>
    </lineage>
</organism>
<evidence type="ECO:0000256" key="1">
    <source>
        <dbReference type="SAM" id="SignalP"/>
    </source>
</evidence>
<sequence>MAVTPTIRAAVLAVLVSAPAYAASEAELDALYAAIGTPRLLEIMRIEGMEQAGEMASDMFGDGAGSFTPMASRIYDTARMAETFRVEFDAVLADADVGPLLDFFGSDRGRQIVELELSAREALLNPDVEDAAERAAEALIDDDPDRRALIEGFVDANDLIELNVMGAMNASVAYYQGLADAGDVTLPERELLAEVWAQEPDIRADTSTWVFAYLGMAYEPLSDDDLKAYTALAGSPHGRALNRALFEGFDDVFNEISYLLGGATVRFGQSEEL</sequence>
<reference evidence="2 3" key="1">
    <citation type="submission" date="2019-12" db="EMBL/GenBank/DDBJ databases">
        <authorList>
            <person name="Lee S.D."/>
        </authorList>
    </citation>
    <scope>NUCLEOTIDE SEQUENCE [LARGE SCALE GENOMIC DNA]</scope>
    <source>
        <strain evidence="2 3">GH1-50</strain>
    </source>
</reference>
<evidence type="ECO:0000313" key="3">
    <source>
        <dbReference type="Proteomes" id="UP000480350"/>
    </source>
</evidence>
<dbReference type="Proteomes" id="UP000480350">
    <property type="component" value="Unassembled WGS sequence"/>
</dbReference>
<feature type="chain" id="PRO_5028901710" evidence="1">
    <location>
        <begin position="23"/>
        <end position="273"/>
    </location>
</feature>